<evidence type="ECO:0000256" key="6">
    <source>
        <dbReference type="ARBA" id="ARBA00023136"/>
    </source>
</evidence>
<evidence type="ECO:0000256" key="1">
    <source>
        <dbReference type="ARBA" id="ARBA00004141"/>
    </source>
</evidence>
<accession>A0ABV7IWR7</accession>
<sequence length="313" mass="33007">MSALLDVILPVFLLIGFGYAAARAKLFSDTAVDGVMRYAQSFALPVLLFKNVANLDLATAFAPGLLISFYTGAAVCYAFGFCVARFGFGRPLTDAVAIGFACTFSNSLLLGVPITERAYGTAALAGNFAIISIHAPLIYTFGIVFMEWARSREAESRSHADLARQVLRGVFTQPLVVGLMIGFAVNLSGVPQPGFLMAAVEMMAKSGLPAALFGLGGVLLRYHPAGDKALIAVVCFASLLLHPGIAYSLGRWGFGLDANGLRSVTVTSAMAPGVNAYMFANMYGVGKRISATAVLVATGLSIFTSWGWLHILP</sequence>
<keyword evidence="4 7" id="KW-0812">Transmembrane</keyword>
<keyword evidence="5 7" id="KW-1133">Transmembrane helix</keyword>
<feature type="transmembrane region" description="Helical" evidence="7">
    <location>
        <begin position="166"/>
        <end position="190"/>
    </location>
</feature>
<evidence type="ECO:0000256" key="2">
    <source>
        <dbReference type="ARBA" id="ARBA00022448"/>
    </source>
</evidence>
<evidence type="ECO:0000256" key="5">
    <source>
        <dbReference type="ARBA" id="ARBA00022989"/>
    </source>
</evidence>
<evidence type="ECO:0000256" key="7">
    <source>
        <dbReference type="SAM" id="Phobius"/>
    </source>
</evidence>
<feature type="transmembrane region" description="Helical" evidence="7">
    <location>
        <begin position="121"/>
        <end position="145"/>
    </location>
</feature>
<evidence type="ECO:0000256" key="3">
    <source>
        <dbReference type="ARBA" id="ARBA00022475"/>
    </source>
</evidence>
<gene>
    <name evidence="8" type="ORF">ACFOGH_08195</name>
</gene>
<keyword evidence="2" id="KW-0813">Transport</keyword>
<dbReference type="RefSeq" id="WP_380072583.1">
    <property type="nucleotide sequence ID" value="NZ_JBHRTO010000001.1"/>
</dbReference>
<feature type="transmembrane region" description="Helical" evidence="7">
    <location>
        <begin position="229"/>
        <end position="249"/>
    </location>
</feature>
<evidence type="ECO:0000256" key="4">
    <source>
        <dbReference type="ARBA" id="ARBA00022692"/>
    </source>
</evidence>
<proteinExistence type="predicted"/>
<comment type="subcellular location">
    <subcellularLocation>
        <location evidence="1">Membrane</location>
        <topology evidence="1">Multi-pass membrane protein</topology>
    </subcellularLocation>
</comment>
<dbReference type="InterPro" id="IPR004776">
    <property type="entry name" value="Mem_transp_PIN-like"/>
</dbReference>
<keyword evidence="3" id="KW-1003">Cell membrane</keyword>
<feature type="transmembrane region" description="Helical" evidence="7">
    <location>
        <begin position="261"/>
        <end position="280"/>
    </location>
</feature>
<dbReference type="PANTHER" id="PTHR36838:SF3">
    <property type="entry name" value="TRANSPORTER AUXIN EFFLUX CARRIER EC FAMILY"/>
    <property type="match status" value="1"/>
</dbReference>
<feature type="transmembrane region" description="Helical" evidence="7">
    <location>
        <begin position="292"/>
        <end position="311"/>
    </location>
</feature>
<organism evidence="8 9">
    <name type="scientific">Cypionkella sinensis</name>
    <dbReference type="NCBI Taxonomy" id="1756043"/>
    <lineage>
        <taxon>Bacteria</taxon>
        <taxon>Pseudomonadati</taxon>
        <taxon>Pseudomonadota</taxon>
        <taxon>Alphaproteobacteria</taxon>
        <taxon>Rhodobacterales</taxon>
        <taxon>Paracoccaceae</taxon>
        <taxon>Cypionkella</taxon>
    </lineage>
</organism>
<feature type="transmembrane region" description="Helical" evidence="7">
    <location>
        <begin position="60"/>
        <end position="83"/>
    </location>
</feature>
<dbReference type="PANTHER" id="PTHR36838">
    <property type="entry name" value="AUXIN EFFLUX CARRIER FAMILY PROTEIN"/>
    <property type="match status" value="1"/>
</dbReference>
<dbReference type="Pfam" id="PF03547">
    <property type="entry name" value="Mem_trans"/>
    <property type="match status" value="1"/>
</dbReference>
<evidence type="ECO:0000313" key="9">
    <source>
        <dbReference type="Proteomes" id="UP001595547"/>
    </source>
</evidence>
<comment type="caution">
    <text evidence="8">The sequence shown here is derived from an EMBL/GenBank/DDBJ whole genome shotgun (WGS) entry which is preliminary data.</text>
</comment>
<protein>
    <submittedName>
        <fullName evidence="8">AEC family transporter</fullName>
    </submittedName>
</protein>
<feature type="transmembrane region" description="Helical" evidence="7">
    <location>
        <begin position="202"/>
        <end position="222"/>
    </location>
</feature>
<keyword evidence="6 7" id="KW-0472">Membrane</keyword>
<reference evidence="9" key="1">
    <citation type="journal article" date="2019" name="Int. J. Syst. Evol. Microbiol.">
        <title>The Global Catalogue of Microorganisms (GCM) 10K type strain sequencing project: providing services to taxonomists for standard genome sequencing and annotation.</title>
        <authorList>
            <consortium name="The Broad Institute Genomics Platform"/>
            <consortium name="The Broad Institute Genome Sequencing Center for Infectious Disease"/>
            <person name="Wu L."/>
            <person name="Ma J."/>
        </authorList>
    </citation>
    <scope>NUCLEOTIDE SEQUENCE [LARGE SCALE GENOMIC DNA]</scope>
    <source>
        <strain evidence="9">KCTC 52039</strain>
    </source>
</reference>
<evidence type="ECO:0000313" key="8">
    <source>
        <dbReference type="EMBL" id="MFC3180966.1"/>
    </source>
</evidence>
<feature type="transmembrane region" description="Helical" evidence="7">
    <location>
        <begin position="95"/>
        <end position="115"/>
    </location>
</feature>
<dbReference type="EMBL" id="JBHRTO010000001">
    <property type="protein sequence ID" value="MFC3180966.1"/>
    <property type="molecule type" value="Genomic_DNA"/>
</dbReference>
<dbReference type="Proteomes" id="UP001595547">
    <property type="component" value="Unassembled WGS sequence"/>
</dbReference>
<keyword evidence="9" id="KW-1185">Reference proteome</keyword>
<name>A0ABV7IWR7_9RHOB</name>